<evidence type="ECO:0000313" key="23">
    <source>
        <dbReference type="Proteomes" id="UP000242133"/>
    </source>
</evidence>
<evidence type="ECO:0000256" key="18">
    <source>
        <dbReference type="ARBA" id="ARBA00031026"/>
    </source>
</evidence>
<comment type="subcellular location">
    <subcellularLocation>
        <location evidence="3 20">Cytoplasm</location>
    </subcellularLocation>
</comment>
<keyword evidence="23" id="KW-1185">Reference proteome</keyword>
<dbReference type="HAMAP" id="MF_00037">
    <property type="entry name" value="MurB"/>
    <property type="match status" value="1"/>
</dbReference>
<evidence type="ECO:0000256" key="13">
    <source>
        <dbReference type="ARBA" id="ARBA00022960"/>
    </source>
</evidence>
<evidence type="ECO:0000256" key="6">
    <source>
        <dbReference type="ARBA" id="ARBA00012518"/>
    </source>
</evidence>
<name>A0A2P8F0A2_9GAMM</name>
<gene>
    <name evidence="20" type="primary">murB</name>
    <name evidence="22" type="ORF">CLV44_10534</name>
</gene>
<dbReference type="PANTHER" id="PTHR21071:SF4">
    <property type="entry name" value="UDP-N-ACETYLENOLPYRUVOYLGLUCOSAMINE REDUCTASE"/>
    <property type="match status" value="1"/>
</dbReference>
<accession>A0A2P8F0A2</accession>
<comment type="similarity">
    <text evidence="5 20">Belongs to the MurB family.</text>
</comment>
<evidence type="ECO:0000256" key="19">
    <source>
        <dbReference type="ARBA" id="ARBA00048914"/>
    </source>
</evidence>
<comment type="function">
    <text evidence="2 20">Cell wall formation.</text>
</comment>
<feature type="domain" description="FAD-binding PCMH-type" evidence="21">
    <location>
        <begin position="18"/>
        <end position="188"/>
    </location>
</feature>
<comment type="cofactor">
    <cofactor evidence="1 20">
        <name>FAD</name>
        <dbReference type="ChEBI" id="CHEBI:57692"/>
    </cofactor>
</comment>
<dbReference type="InterPro" id="IPR036635">
    <property type="entry name" value="MurB_C_sf"/>
</dbReference>
<keyword evidence="12 20" id="KW-0521">NADP</keyword>
<dbReference type="EMBL" id="PYGI01000005">
    <property type="protein sequence ID" value="PSL15140.1"/>
    <property type="molecule type" value="Genomic_DNA"/>
</dbReference>
<evidence type="ECO:0000256" key="5">
    <source>
        <dbReference type="ARBA" id="ARBA00010485"/>
    </source>
</evidence>
<keyword evidence="10 20" id="KW-0285">Flavoprotein</keyword>
<dbReference type="Pfam" id="PF01565">
    <property type="entry name" value="FAD_binding_4"/>
    <property type="match status" value="1"/>
</dbReference>
<dbReference type="Pfam" id="PF02873">
    <property type="entry name" value="MurB_C"/>
    <property type="match status" value="1"/>
</dbReference>
<dbReference type="RefSeq" id="WP_245912603.1">
    <property type="nucleotide sequence ID" value="NZ_PYGI01000005.1"/>
</dbReference>
<evidence type="ECO:0000256" key="8">
    <source>
        <dbReference type="ARBA" id="ARBA00022490"/>
    </source>
</evidence>
<dbReference type="InterPro" id="IPR006094">
    <property type="entry name" value="Oxid_FAD_bind_N"/>
</dbReference>
<dbReference type="InterPro" id="IPR036318">
    <property type="entry name" value="FAD-bd_PCMH-like_sf"/>
</dbReference>
<evidence type="ECO:0000256" key="14">
    <source>
        <dbReference type="ARBA" id="ARBA00022984"/>
    </source>
</evidence>
<dbReference type="GO" id="GO:0071555">
    <property type="term" value="P:cell wall organization"/>
    <property type="evidence" value="ECO:0007669"/>
    <property type="project" value="UniProtKB-KW"/>
</dbReference>
<keyword evidence="8 20" id="KW-0963">Cytoplasm</keyword>
<evidence type="ECO:0000256" key="17">
    <source>
        <dbReference type="ARBA" id="ARBA00023316"/>
    </source>
</evidence>
<dbReference type="GO" id="GO:0071949">
    <property type="term" value="F:FAD binding"/>
    <property type="evidence" value="ECO:0007669"/>
    <property type="project" value="InterPro"/>
</dbReference>
<dbReference type="Gene3D" id="3.30.43.10">
    <property type="entry name" value="Uridine Diphospho-n-acetylenolpyruvylglucosamine Reductase, domain 2"/>
    <property type="match status" value="1"/>
</dbReference>
<dbReference type="Proteomes" id="UP000242133">
    <property type="component" value="Unassembled WGS sequence"/>
</dbReference>
<keyword evidence="16 20" id="KW-0131">Cell cycle</keyword>
<keyword evidence="13 20" id="KW-0133">Cell shape</keyword>
<dbReference type="NCBIfam" id="TIGR00179">
    <property type="entry name" value="murB"/>
    <property type="match status" value="1"/>
</dbReference>
<dbReference type="Gene3D" id="3.30.465.10">
    <property type="match status" value="1"/>
</dbReference>
<organism evidence="22 23">
    <name type="scientific">Marinobacterium halophilum</name>
    <dbReference type="NCBI Taxonomy" id="267374"/>
    <lineage>
        <taxon>Bacteria</taxon>
        <taxon>Pseudomonadati</taxon>
        <taxon>Pseudomonadota</taxon>
        <taxon>Gammaproteobacteria</taxon>
        <taxon>Oceanospirillales</taxon>
        <taxon>Oceanospirillaceae</taxon>
        <taxon>Marinobacterium</taxon>
    </lineage>
</organism>
<dbReference type="GO" id="GO:0008360">
    <property type="term" value="P:regulation of cell shape"/>
    <property type="evidence" value="ECO:0007669"/>
    <property type="project" value="UniProtKB-KW"/>
</dbReference>
<dbReference type="GO" id="GO:0005829">
    <property type="term" value="C:cytosol"/>
    <property type="evidence" value="ECO:0007669"/>
    <property type="project" value="TreeGrafter"/>
</dbReference>
<dbReference type="GO" id="GO:0008762">
    <property type="term" value="F:UDP-N-acetylmuramate dehydrogenase activity"/>
    <property type="evidence" value="ECO:0007669"/>
    <property type="project" value="UniProtKB-UniRule"/>
</dbReference>
<dbReference type="InterPro" id="IPR003170">
    <property type="entry name" value="MurB"/>
</dbReference>
<evidence type="ECO:0000256" key="7">
    <source>
        <dbReference type="ARBA" id="ARBA00015188"/>
    </source>
</evidence>
<feature type="active site" description="Proton donor" evidence="20">
    <location>
        <position position="236"/>
    </location>
</feature>
<comment type="catalytic activity">
    <reaction evidence="19 20">
        <text>UDP-N-acetyl-alpha-D-muramate + NADP(+) = UDP-N-acetyl-3-O-(1-carboxyvinyl)-alpha-D-glucosamine + NADPH + H(+)</text>
        <dbReference type="Rhea" id="RHEA:12248"/>
        <dbReference type="ChEBI" id="CHEBI:15378"/>
        <dbReference type="ChEBI" id="CHEBI:57783"/>
        <dbReference type="ChEBI" id="CHEBI:58349"/>
        <dbReference type="ChEBI" id="CHEBI:68483"/>
        <dbReference type="ChEBI" id="CHEBI:70757"/>
        <dbReference type="EC" id="1.3.1.98"/>
    </reaction>
</comment>
<evidence type="ECO:0000256" key="1">
    <source>
        <dbReference type="ARBA" id="ARBA00001974"/>
    </source>
</evidence>
<dbReference type="NCBIfam" id="NF010478">
    <property type="entry name" value="PRK13903.1"/>
    <property type="match status" value="1"/>
</dbReference>
<feature type="active site" evidence="20">
    <location>
        <position position="332"/>
    </location>
</feature>
<keyword evidence="17 20" id="KW-0961">Cell wall biogenesis/degradation</keyword>
<dbReference type="GO" id="GO:0051301">
    <property type="term" value="P:cell division"/>
    <property type="evidence" value="ECO:0007669"/>
    <property type="project" value="UniProtKB-KW"/>
</dbReference>
<dbReference type="UniPathway" id="UPA00219"/>
<dbReference type="NCBIfam" id="NF000755">
    <property type="entry name" value="PRK00046.1"/>
    <property type="match status" value="1"/>
</dbReference>
<evidence type="ECO:0000256" key="12">
    <source>
        <dbReference type="ARBA" id="ARBA00022857"/>
    </source>
</evidence>
<dbReference type="SUPFAM" id="SSF56176">
    <property type="entry name" value="FAD-binding/transporter-associated domain-like"/>
    <property type="match status" value="1"/>
</dbReference>
<dbReference type="InterPro" id="IPR016167">
    <property type="entry name" value="FAD-bd_PCMH_sub1"/>
</dbReference>
<dbReference type="InterPro" id="IPR016169">
    <property type="entry name" value="FAD-bd_PCMH_sub2"/>
</dbReference>
<evidence type="ECO:0000256" key="9">
    <source>
        <dbReference type="ARBA" id="ARBA00022618"/>
    </source>
</evidence>
<dbReference type="InterPro" id="IPR016166">
    <property type="entry name" value="FAD-bd_PCMH"/>
</dbReference>
<proteinExistence type="inferred from homology"/>
<dbReference type="GO" id="GO:0009252">
    <property type="term" value="P:peptidoglycan biosynthetic process"/>
    <property type="evidence" value="ECO:0007669"/>
    <property type="project" value="UniProtKB-UniRule"/>
</dbReference>
<comment type="caution">
    <text evidence="22">The sequence shown here is derived from an EMBL/GenBank/DDBJ whole genome shotgun (WGS) entry which is preliminary data.</text>
</comment>
<evidence type="ECO:0000256" key="20">
    <source>
        <dbReference type="HAMAP-Rule" id="MF_00037"/>
    </source>
</evidence>
<evidence type="ECO:0000313" key="22">
    <source>
        <dbReference type="EMBL" id="PSL15140.1"/>
    </source>
</evidence>
<keyword evidence="9 20" id="KW-0132">Cell division</keyword>
<evidence type="ECO:0000256" key="16">
    <source>
        <dbReference type="ARBA" id="ARBA00023306"/>
    </source>
</evidence>
<comment type="pathway">
    <text evidence="4 20">Cell wall biogenesis; peptidoglycan biosynthesis.</text>
</comment>
<keyword evidence="14 20" id="KW-0573">Peptidoglycan synthesis</keyword>
<evidence type="ECO:0000256" key="4">
    <source>
        <dbReference type="ARBA" id="ARBA00004752"/>
    </source>
</evidence>
<keyword evidence="11 20" id="KW-0274">FAD</keyword>
<dbReference type="SUPFAM" id="SSF56194">
    <property type="entry name" value="Uridine diphospho-N-Acetylenolpyruvylglucosamine reductase, MurB, C-terminal domain"/>
    <property type="match status" value="1"/>
</dbReference>
<evidence type="ECO:0000259" key="21">
    <source>
        <dbReference type="PROSITE" id="PS51387"/>
    </source>
</evidence>
<dbReference type="PANTHER" id="PTHR21071">
    <property type="entry name" value="UDP-N-ACETYLENOLPYRUVOYLGLUCOSAMINE REDUCTASE"/>
    <property type="match status" value="1"/>
</dbReference>
<dbReference type="EC" id="1.3.1.98" evidence="6 20"/>
<reference evidence="22 23" key="1">
    <citation type="submission" date="2018-03" db="EMBL/GenBank/DDBJ databases">
        <title>Genomic Encyclopedia of Archaeal and Bacterial Type Strains, Phase II (KMG-II): from individual species to whole genera.</title>
        <authorList>
            <person name="Goeker M."/>
        </authorList>
    </citation>
    <scope>NUCLEOTIDE SEQUENCE [LARGE SCALE GENOMIC DNA]</scope>
    <source>
        <strain evidence="22 23">DSM 17586</strain>
    </source>
</reference>
<evidence type="ECO:0000256" key="3">
    <source>
        <dbReference type="ARBA" id="ARBA00004496"/>
    </source>
</evidence>
<protein>
    <recommendedName>
        <fullName evidence="7 20">UDP-N-acetylenolpyruvoylglucosamine reductase</fullName>
        <ecNumber evidence="6 20">1.3.1.98</ecNumber>
    </recommendedName>
    <alternativeName>
        <fullName evidence="18 20">UDP-N-acetylmuramate dehydrogenase</fullName>
    </alternativeName>
</protein>
<evidence type="ECO:0000256" key="10">
    <source>
        <dbReference type="ARBA" id="ARBA00022630"/>
    </source>
</evidence>
<keyword evidence="15 20" id="KW-0560">Oxidoreductase</keyword>
<evidence type="ECO:0000256" key="15">
    <source>
        <dbReference type="ARBA" id="ARBA00023002"/>
    </source>
</evidence>
<evidence type="ECO:0000256" key="11">
    <source>
        <dbReference type="ARBA" id="ARBA00022827"/>
    </source>
</evidence>
<dbReference type="PROSITE" id="PS51387">
    <property type="entry name" value="FAD_PCMH"/>
    <property type="match status" value="1"/>
</dbReference>
<sequence length="337" mass="37415">MLQFKNHVPLSEHNTFGFDVEAEQLVTITEPGQLVELQEWLERNPQPLLVLGGGSNLVLSADIPGVVARMAIRRWDVAFKGDEVSVWVGAGENWHETVERTLFEGFYGLENLALIPGTVGAAPVQNIGAYGVEIKDRLGRVEVFDRQNRVLKLLDNADCLFAYRDSLFKSGEPDRYIITAVEFRLSRVAGVQVGYAALDAAIEKDGPVTPRQVFDAVCRVRRQKLPSPEVLGNAGSFFKNPLVSVEQGLVLKAQEPDLVAYPDVGGGYKLAAGWLIDRCGLKGYRQGNVGTYPEQALVVVNWGRGNRTEVEQLADYIQQQVMARFGVWLEPEPRFYP</sequence>
<dbReference type="Gene3D" id="3.90.78.10">
    <property type="entry name" value="UDP-N-acetylenolpyruvoylglucosamine reductase, C-terminal domain"/>
    <property type="match status" value="1"/>
</dbReference>
<feature type="active site" evidence="20">
    <location>
        <position position="164"/>
    </location>
</feature>
<dbReference type="AlphaFoldDB" id="A0A2P8F0A2"/>
<evidence type="ECO:0000256" key="2">
    <source>
        <dbReference type="ARBA" id="ARBA00003921"/>
    </source>
</evidence>
<dbReference type="InterPro" id="IPR011601">
    <property type="entry name" value="MurB_C"/>
</dbReference>